<organism evidence="6 7">
    <name type="scientific">Neotabrizicola shimadae</name>
    <dbReference type="NCBI Taxonomy" id="2807096"/>
    <lineage>
        <taxon>Bacteria</taxon>
        <taxon>Pseudomonadati</taxon>
        <taxon>Pseudomonadota</taxon>
        <taxon>Alphaproteobacteria</taxon>
        <taxon>Rhodobacterales</taxon>
        <taxon>Paracoccaceae</taxon>
        <taxon>Neotabrizicola</taxon>
    </lineage>
</organism>
<dbReference type="KEGG" id="nsm:JO391_02070"/>
<feature type="domain" description="Carbohydrate kinase FGGY C-terminal" evidence="5">
    <location>
        <begin position="247"/>
        <end position="420"/>
    </location>
</feature>
<dbReference type="InterPro" id="IPR018484">
    <property type="entry name" value="FGGY_N"/>
</dbReference>
<comment type="similarity">
    <text evidence="1">Belongs to the FGGY kinase family.</text>
</comment>
<accession>A0A8G0ZWR5</accession>
<dbReference type="InterPro" id="IPR043129">
    <property type="entry name" value="ATPase_NBD"/>
</dbReference>
<dbReference type="PANTHER" id="PTHR43095:SF5">
    <property type="entry name" value="XYLULOSE KINASE"/>
    <property type="match status" value="1"/>
</dbReference>
<gene>
    <name evidence="6" type="ORF">JO391_02070</name>
</gene>
<dbReference type="InterPro" id="IPR050406">
    <property type="entry name" value="FGGY_Carb_Kinase"/>
</dbReference>
<dbReference type="Proteomes" id="UP000826300">
    <property type="component" value="Chromosome"/>
</dbReference>
<dbReference type="EMBL" id="CP069370">
    <property type="protein sequence ID" value="QYZ70342.1"/>
    <property type="molecule type" value="Genomic_DNA"/>
</dbReference>
<feature type="domain" description="Carbohydrate kinase FGGY N-terminal" evidence="4">
    <location>
        <begin position="5"/>
        <end position="239"/>
    </location>
</feature>
<dbReference type="Gene3D" id="3.30.420.40">
    <property type="match status" value="2"/>
</dbReference>
<dbReference type="AlphaFoldDB" id="A0A8G0ZWR5"/>
<evidence type="ECO:0000256" key="1">
    <source>
        <dbReference type="ARBA" id="ARBA00009156"/>
    </source>
</evidence>
<dbReference type="GO" id="GO:0005975">
    <property type="term" value="P:carbohydrate metabolic process"/>
    <property type="evidence" value="ECO:0007669"/>
    <property type="project" value="InterPro"/>
</dbReference>
<sequence length="453" mass="48272">MRHVAVLDLGKTNAKVALVDLQTLTERRVVTRPNRALSGPPWPHFDTEGLWGFFLDGLAQMQASDGIDAISITTHGACAALLDRRGQLAAPVLDYECTGPDDLASEYDALRPDFAETGSARLPMGLNIGAQLHWQLRQDPDLLARIAHVVTWPQYWGHRLTGELASDVTSLGCHTDLWNPWKGGFSSLVARLGLEDRMATPRRPTEMLGTVLPDIAAATGLRPGTPVAVGIHDSNASLLPHLLSVPAPFSVVSTGTWVVSMAVGGASTPLDPTRDTLVNVNALGDPVPSARFMGGREHEIVMAGQAVTATEADAARVLDRGLLLFPSVQPGSGPFPRQEARWSSEARTPGETVVALGHYLALMTAECLRMIGAAGPVILEGPLARNAWYCAMLAAASGRPVHRSGSSTGTALGAALLLQPDFHRIEALPAPHPQPDARLADLGRRWRDALRGA</sequence>
<dbReference type="SUPFAM" id="SSF53067">
    <property type="entry name" value="Actin-like ATPase domain"/>
    <property type="match status" value="2"/>
</dbReference>
<dbReference type="Pfam" id="PF00370">
    <property type="entry name" value="FGGY_N"/>
    <property type="match status" value="1"/>
</dbReference>
<protein>
    <submittedName>
        <fullName evidence="6">FGGY-family carbohydrate kinase</fullName>
    </submittedName>
</protein>
<evidence type="ECO:0000313" key="6">
    <source>
        <dbReference type="EMBL" id="QYZ70342.1"/>
    </source>
</evidence>
<name>A0A8G0ZWR5_9RHOB</name>
<evidence type="ECO:0000256" key="3">
    <source>
        <dbReference type="ARBA" id="ARBA00022777"/>
    </source>
</evidence>
<dbReference type="GO" id="GO:0016301">
    <property type="term" value="F:kinase activity"/>
    <property type="evidence" value="ECO:0007669"/>
    <property type="project" value="UniProtKB-KW"/>
</dbReference>
<evidence type="ECO:0000259" key="5">
    <source>
        <dbReference type="Pfam" id="PF21546"/>
    </source>
</evidence>
<dbReference type="Pfam" id="PF21546">
    <property type="entry name" value="FGGY_C_2"/>
    <property type="match status" value="1"/>
</dbReference>
<dbReference type="RefSeq" id="WP_220662558.1">
    <property type="nucleotide sequence ID" value="NZ_CP069370.1"/>
</dbReference>
<dbReference type="CDD" id="cd07772">
    <property type="entry name" value="ASKHA_NBD_FGGY_NaCK-like"/>
    <property type="match status" value="1"/>
</dbReference>
<keyword evidence="2" id="KW-0808">Transferase</keyword>
<evidence type="ECO:0000259" key="4">
    <source>
        <dbReference type="Pfam" id="PF00370"/>
    </source>
</evidence>
<dbReference type="InterPro" id="IPR049382">
    <property type="entry name" value="FGGY_C_2"/>
</dbReference>
<keyword evidence="7" id="KW-1185">Reference proteome</keyword>
<proteinExistence type="inferred from homology"/>
<keyword evidence="3 6" id="KW-0418">Kinase</keyword>
<reference evidence="6" key="1">
    <citation type="submission" date="2021-02" db="EMBL/GenBank/DDBJ databases">
        <title>Rhodobacter shimadae sp. nov., an aerobic anoxygenic phototrophic bacterium isolated from a hot spring.</title>
        <authorList>
            <person name="Muramatsu S."/>
            <person name="Haruta S."/>
            <person name="Hirose S."/>
            <person name="Hanada S."/>
        </authorList>
    </citation>
    <scope>NUCLEOTIDE SEQUENCE</scope>
    <source>
        <strain evidence="6">N10</strain>
    </source>
</reference>
<dbReference type="PANTHER" id="PTHR43095">
    <property type="entry name" value="SUGAR KINASE"/>
    <property type="match status" value="1"/>
</dbReference>
<evidence type="ECO:0000313" key="7">
    <source>
        <dbReference type="Proteomes" id="UP000826300"/>
    </source>
</evidence>
<evidence type="ECO:0000256" key="2">
    <source>
        <dbReference type="ARBA" id="ARBA00022679"/>
    </source>
</evidence>